<evidence type="ECO:0000313" key="2">
    <source>
        <dbReference type="EMBL" id="RHZ11088.1"/>
    </source>
</evidence>
<sequence>MGSRGDSSHAISSTSGMSLDEQEPRLLYCKSLQDKELDKYVCTGTLNTSLPCLAWGLYAATTDDLRISASILYESEFMDAKVVRVFEAASADDSFKFSGVKYIKTQMPVQSTHVSRDAVYFEVRPKLCL</sequence>
<dbReference type="EMBL" id="QUTG01006431">
    <property type="protein sequence ID" value="RHY84091.1"/>
    <property type="molecule type" value="Genomic_DNA"/>
</dbReference>
<protein>
    <submittedName>
        <fullName evidence="2">Uncharacterized protein</fullName>
    </submittedName>
</protein>
<accession>A0A3R7AMZ0</accession>
<dbReference type="VEuPathDB" id="FungiDB:H257_17082"/>
<comment type="caution">
    <text evidence="2">The sequence shown here is derived from an EMBL/GenBank/DDBJ whole genome shotgun (WGS) entry which is preliminary data.</text>
</comment>
<evidence type="ECO:0000313" key="4">
    <source>
        <dbReference type="Proteomes" id="UP000285712"/>
    </source>
</evidence>
<gene>
    <name evidence="1" type="ORF">DYB35_002131</name>
    <name evidence="2" type="ORF">DYB37_002828</name>
</gene>
<dbReference type="AlphaFoldDB" id="A0A3R7AMZ0"/>
<dbReference type="Proteomes" id="UP000285712">
    <property type="component" value="Unassembled WGS sequence"/>
</dbReference>
<dbReference type="Proteomes" id="UP000285430">
    <property type="component" value="Unassembled WGS sequence"/>
</dbReference>
<reference evidence="3 4" key="1">
    <citation type="submission" date="2018-08" db="EMBL/GenBank/DDBJ databases">
        <title>Aphanomyces genome sequencing and annotation.</title>
        <authorList>
            <person name="Minardi D."/>
            <person name="Oidtmann B."/>
            <person name="Van Der Giezen M."/>
            <person name="Studholme D.J."/>
        </authorList>
    </citation>
    <scope>NUCLEOTIDE SEQUENCE [LARGE SCALE GENOMIC DNA]</scope>
    <source>
        <strain evidence="2 3">Da</strain>
        <strain evidence="1 4">Sv</strain>
    </source>
</reference>
<proteinExistence type="predicted"/>
<organism evidence="2 3">
    <name type="scientific">Aphanomyces astaci</name>
    <name type="common">Crayfish plague agent</name>
    <dbReference type="NCBI Taxonomy" id="112090"/>
    <lineage>
        <taxon>Eukaryota</taxon>
        <taxon>Sar</taxon>
        <taxon>Stramenopiles</taxon>
        <taxon>Oomycota</taxon>
        <taxon>Saprolegniomycetes</taxon>
        <taxon>Saprolegniales</taxon>
        <taxon>Verrucalvaceae</taxon>
        <taxon>Aphanomyces</taxon>
    </lineage>
</organism>
<evidence type="ECO:0000313" key="1">
    <source>
        <dbReference type="EMBL" id="RHY84091.1"/>
    </source>
</evidence>
<evidence type="ECO:0000313" key="3">
    <source>
        <dbReference type="Proteomes" id="UP000285430"/>
    </source>
</evidence>
<name>A0A3R7AMZ0_APHAT</name>
<dbReference type="EMBL" id="QUTH01005051">
    <property type="protein sequence ID" value="RHZ11088.1"/>
    <property type="molecule type" value="Genomic_DNA"/>
</dbReference>